<name>A0A135YV46_9FIRM</name>
<proteinExistence type="predicted"/>
<dbReference type="RefSeq" id="WP_061101756.1">
    <property type="nucleotide sequence ID" value="NZ_CAXUJS010000002.1"/>
</dbReference>
<feature type="coiled-coil region" evidence="1">
    <location>
        <begin position="113"/>
        <end position="140"/>
    </location>
</feature>
<evidence type="ECO:0000313" key="3">
    <source>
        <dbReference type="EMBL" id="KXI13283.1"/>
    </source>
</evidence>
<dbReference type="AlphaFoldDB" id="A0A135YV46"/>
<keyword evidence="1" id="KW-0175">Coiled coil</keyword>
<dbReference type="GO" id="GO:0000731">
    <property type="term" value="P:DNA synthesis involved in DNA repair"/>
    <property type="evidence" value="ECO:0007669"/>
    <property type="project" value="TreeGrafter"/>
</dbReference>
<evidence type="ECO:0000313" key="4">
    <source>
        <dbReference type="Proteomes" id="UP000070326"/>
    </source>
</evidence>
<accession>A0A135YV46</accession>
<feature type="domain" description="Protein CR006 P-loop" evidence="2">
    <location>
        <begin position="29"/>
        <end position="729"/>
    </location>
</feature>
<sequence>MLEQIKGIKLKGANFVNQTELNLFKSSNDKVAKLALVYGRNGSGKSTISNAFKKVKGEDILNIETASLYADSHEISIGESGDKAIFVFNEDFVNDKVKIQEEGLGSIIMLGEKADLTVKIEQATEKLSEAKDIQDKIKQRVDEYKDVTNLKSPYYYKDKMCLALKNDNGWAGRERRIKDSRRNANVAKDKYLEFINITPSKSKSELLMSFEEQMQDLEKAKQGSGKIIEEIIEISDVYKNFNYSAVSKLLEESIEQPNLSEREKYLLNLIEIGEKDFLQKQLDYFSNNEAQYCPFCLQDISDDYKVDLVDKIQSILSDFVKEHCKKLSGFLLEEINFDFTPFIELSSCIESSELLNKINNSIQENNGVIQKKINSPYTSIYEDIIDITSLLIDLEKSLKNLEKERDEYNKNIVNTKPIIDRLVSINNEIAYYDIIDDYNRYLVQQSECEELSIEEQKANKLVHENLILCKKLEAERKNIDIAVDLINKGLKYIFFSKGRLEIIVEGDKYKLLSNGQPVLPSNISVGERNIIGLCYFFASMLQGKDDKNAFKDECLIIVDDPVSSYDFENKIGILSFLKLKLSQFLNGNLNSKAIILTHDLLSFFDIEKILEELQKEFIDTYGKNKTVFNLFELKKCNLMEFQYKKRHEYTEMMKMIYNYSIKGCSDNSILIGNIMRQVLEAFSTFEYKKGIAEVSTDSNIIKKLDFEYQDYFRNLMYRLILNGGSHKEEEIRSGRLDFFAVISDDEKVRTAKDILCFMYLLNDMHVIAHLGNIREELNKWCDEIKNEYFL</sequence>
<dbReference type="SUPFAM" id="SSF52540">
    <property type="entry name" value="P-loop containing nucleoside triphosphate hydrolases"/>
    <property type="match status" value="1"/>
</dbReference>
<dbReference type="STRING" id="1261.HMPREF3195_00804"/>
<protein>
    <recommendedName>
        <fullName evidence="2">Protein CR006 P-loop domain-containing protein</fullName>
    </recommendedName>
</protein>
<feature type="coiled-coil region" evidence="1">
    <location>
        <begin position="384"/>
        <end position="411"/>
    </location>
</feature>
<gene>
    <name evidence="3" type="ORF">HMPREF3195_00804</name>
</gene>
<dbReference type="InterPro" id="IPR027417">
    <property type="entry name" value="P-loop_NTPase"/>
</dbReference>
<dbReference type="InterPro" id="IPR026866">
    <property type="entry name" value="CR006_AAA"/>
</dbReference>
<dbReference type="EMBL" id="LSQZ01000026">
    <property type="protein sequence ID" value="KXI13283.1"/>
    <property type="molecule type" value="Genomic_DNA"/>
</dbReference>
<organism evidence="3 4">
    <name type="scientific">Peptostreptococcus anaerobius</name>
    <dbReference type="NCBI Taxonomy" id="1261"/>
    <lineage>
        <taxon>Bacteria</taxon>
        <taxon>Bacillati</taxon>
        <taxon>Bacillota</taxon>
        <taxon>Clostridia</taxon>
        <taxon>Peptostreptococcales</taxon>
        <taxon>Peptostreptococcaceae</taxon>
        <taxon>Peptostreptococcus</taxon>
    </lineage>
</organism>
<evidence type="ECO:0000259" key="2">
    <source>
        <dbReference type="Pfam" id="PF13166"/>
    </source>
</evidence>
<reference evidence="3 4" key="1">
    <citation type="submission" date="2016-02" db="EMBL/GenBank/DDBJ databases">
        <authorList>
            <person name="Wen L."/>
            <person name="He K."/>
            <person name="Yang H."/>
        </authorList>
    </citation>
    <scope>NUCLEOTIDE SEQUENCE [LARGE SCALE GENOMIC DNA]</scope>
    <source>
        <strain evidence="3 4">MJR8628A</strain>
    </source>
</reference>
<dbReference type="Proteomes" id="UP000070326">
    <property type="component" value="Unassembled WGS sequence"/>
</dbReference>
<comment type="caution">
    <text evidence="3">The sequence shown here is derived from an EMBL/GenBank/DDBJ whole genome shotgun (WGS) entry which is preliminary data.</text>
</comment>
<dbReference type="GO" id="GO:0006302">
    <property type="term" value="P:double-strand break repair"/>
    <property type="evidence" value="ECO:0007669"/>
    <property type="project" value="TreeGrafter"/>
</dbReference>
<dbReference type="PANTHER" id="PTHR32182">
    <property type="entry name" value="DNA REPLICATION AND REPAIR PROTEIN RECF"/>
    <property type="match status" value="1"/>
</dbReference>
<dbReference type="PANTHER" id="PTHR32182:SF0">
    <property type="entry name" value="DNA REPLICATION AND REPAIR PROTEIN RECF"/>
    <property type="match status" value="1"/>
</dbReference>
<dbReference type="Pfam" id="PF13166">
    <property type="entry name" value="AAA_13"/>
    <property type="match status" value="1"/>
</dbReference>
<evidence type="ECO:0000256" key="1">
    <source>
        <dbReference type="SAM" id="Coils"/>
    </source>
</evidence>
<dbReference type="PATRIC" id="fig|1261.5.peg.810"/>